<name>A0AAI9E9I1_9PEZI</name>
<dbReference type="AlphaFoldDB" id="A0AAI9E9I1"/>
<dbReference type="EMBL" id="CAVMBE010000014">
    <property type="protein sequence ID" value="CAK3940769.1"/>
    <property type="molecule type" value="Genomic_DNA"/>
</dbReference>
<dbReference type="Proteomes" id="UP001296104">
    <property type="component" value="Unassembled WGS sequence"/>
</dbReference>
<gene>
    <name evidence="1" type="ORF">LECACI_7A003097</name>
</gene>
<reference evidence="1" key="1">
    <citation type="submission" date="2023-11" db="EMBL/GenBank/DDBJ databases">
        <authorList>
            <person name="Alioto T."/>
            <person name="Alioto T."/>
            <person name="Gomez Garrido J."/>
        </authorList>
    </citation>
    <scope>NUCLEOTIDE SEQUENCE</scope>
</reference>
<proteinExistence type="predicted"/>
<comment type="caution">
    <text evidence="1">The sequence shown here is derived from an EMBL/GenBank/DDBJ whole genome shotgun (WGS) entry which is preliminary data.</text>
</comment>
<evidence type="ECO:0000313" key="1">
    <source>
        <dbReference type="EMBL" id="CAK3940769.1"/>
    </source>
</evidence>
<sequence length="174" mass="20144">MPTFTHSGGLAEAACWQALRQDIYASMVHLRATELSQNYDQSSVFTFRDDAACANVVVLRFAKILRLAHRQEGQESDYAAWKRIADDVEAWNDRRNRLFQPIHYKDFDLAESRPFPFINLISPPQVAALQYYHACKTYLLLHQPDPESLSGFHAARRRRTLEVRWPDTSRPNHG</sequence>
<evidence type="ECO:0000313" key="2">
    <source>
        <dbReference type="Proteomes" id="UP001296104"/>
    </source>
</evidence>
<organism evidence="1 2">
    <name type="scientific">Lecanosticta acicola</name>
    <dbReference type="NCBI Taxonomy" id="111012"/>
    <lineage>
        <taxon>Eukaryota</taxon>
        <taxon>Fungi</taxon>
        <taxon>Dikarya</taxon>
        <taxon>Ascomycota</taxon>
        <taxon>Pezizomycotina</taxon>
        <taxon>Dothideomycetes</taxon>
        <taxon>Dothideomycetidae</taxon>
        <taxon>Mycosphaerellales</taxon>
        <taxon>Mycosphaerellaceae</taxon>
        <taxon>Lecanosticta</taxon>
    </lineage>
</organism>
<protein>
    <submittedName>
        <fullName evidence="1">Uncharacterized protein</fullName>
    </submittedName>
</protein>
<keyword evidence="2" id="KW-1185">Reference proteome</keyword>
<accession>A0AAI9E9I1</accession>